<evidence type="ECO:0000256" key="1">
    <source>
        <dbReference type="SAM" id="MobiDB-lite"/>
    </source>
</evidence>
<gene>
    <name evidence="3" type="ORF">FISHEDRAFT_57678</name>
</gene>
<reference evidence="3 4" key="1">
    <citation type="journal article" date="2015" name="Fungal Genet. Biol.">
        <title>Evolution of novel wood decay mechanisms in Agaricales revealed by the genome sequences of Fistulina hepatica and Cylindrobasidium torrendii.</title>
        <authorList>
            <person name="Floudas D."/>
            <person name="Held B.W."/>
            <person name="Riley R."/>
            <person name="Nagy L.G."/>
            <person name="Koehler G."/>
            <person name="Ransdell A.S."/>
            <person name="Younus H."/>
            <person name="Chow J."/>
            <person name="Chiniquy J."/>
            <person name="Lipzen A."/>
            <person name="Tritt A."/>
            <person name="Sun H."/>
            <person name="Haridas S."/>
            <person name="LaButti K."/>
            <person name="Ohm R.A."/>
            <person name="Kues U."/>
            <person name="Blanchette R.A."/>
            <person name="Grigoriev I.V."/>
            <person name="Minto R.E."/>
            <person name="Hibbett D.S."/>
        </authorList>
    </citation>
    <scope>NUCLEOTIDE SEQUENCE [LARGE SCALE GENOMIC DNA]</scope>
    <source>
        <strain evidence="3 4">ATCC 64428</strain>
    </source>
</reference>
<sequence>MRFQWLLYLLVLLQAISVSFVCGVPVDKDKEHLNKPLPSLPSGSSSGSASQSSQDTTFGDLVFDEVGPALNVVKAVGGLAPGLLQAANLASLLWDHVKAVKSNNAELQHLSTDAARLVKVMAEMDRRNPMRTSCKPLTELLEEIYKFVQKKIPRAATGSKAALQQAKNLALGGHTSREIQAYHEKLAHECSMFSIECAIRGSEQAMQIHVVQKEILKNQQQILANQQAMMGQKSKHGANEH</sequence>
<evidence type="ECO:0000313" key="4">
    <source>
        <dbReference type="Proteomes" id="UP000054144"/>
    </source>
</evidence>
<evidence type="ECO:0000256" key="2">
    <source>
        <dbReference type="SAM" id="SignalP"/>
    </source>
</evidence>
<proteinExistence type="predicted"/>
<organism evidence="3 4">
    <name type="scientific">Fistulina hepatica ATCC 64428</name>
    <dbReference type="NCBI Taxonomy" id="1128425"/>
    <lineage>
        <taxon>Eukaryota</taxon>
        <taxon>Fungi</taxon>
        <taxon>Dikarya</taxon>
        <taxon>Basidiomycota</taxon>
        <taxon>Agaricomycotina</taxon>
        <taxon>Agaricomycetes</taxon>
        <taxon>Agaricomycetidae</taxon>
        <taxon>Agaricales</taxon>
        <taxon>Fistulinaceae</taxon>
        <taxon>Fistulina</taxon>
    </lineage>
</organism>
<name>A0A0D7AG18_9AGAR</name>
<accession>A0A0D7AG18</accession>
<dbReference type="CDD" id="cd21037">
    <property type="entry name" value="MLKL_NTD"/>
    <property type="match status" value="1"/>
</dbReference>
<feature type="compositionally biased region" description="Low complexity" evidence="1">
    <location>
        <begin position="40"/>
        <end position="54"/>
    </location>
</feature>
<evidence type="ECO:0008006" key="5">
    <source>
        <dbReference type="Google" id="ProtNLM"/>
    </source>
</evidence>
<feature type="signal peptide" evidence="2">
    <location>
        <begin position="1"/>
        <end position="23"/>
    </location>
</feature>
<dbReference type="AlphaFoldDB" id="A0A0D7AG18"/>
<keyword evidence="2" id="KW-0732">Signal</keyword>
<keyword evidence="4" id="KW-1185">Reference proteome</keyword>
<dbReference type="EMBL" id="KN881676">
    <property type="protein sequence ID" value="KIY50367.1"/>
    <property type="molecule type" value="Genomic_DNA"/>
</dbReference>
<feature type="chain" id="PRO_5002316285" description="Secreted protein" evidence="2">
    <location>
        <begin position="24"/>
        <end position="241"/>
    </location>
</feature>
<evidence type="ECO:0000313" key="3">
    <source>
        <dbReference type="EMBL" id="KIY50367.1"/>
    </source>
</evidence>
<feature type="region of interest" description="Disordered" evidence="1">
    <location>
        <begin position="33"/>
        <end position="55"/>
    </location>
</feature>
<dbReference type="Proteomes" id="UP000054144">
    <property type="component" value="Unassembled WGS sequence"/>
</dbReference>
<protein>
    <recommendedName>
        <fullName evidence="5">Secreted protein</fullName>
    </recommendedName>
</protein>
<dbReference type="InterPro" id="IPR059179">
    <property type="entry name" value="MLKL-like_MCAfunc"/>
</dbReference>